<keyword evidence="6" id="KW-1185">Reference proteome</keyword>
<evidence type="ECO:0000313" key="5">
    <source>
        <dbReference type="EMBL" id="EGF90264.1"/>
    </source>
</evidence>
<feature type="compositionally biased region" description="Low complexity" evidence="1">
    <location>
        <begin position="33"/>
        <end position="60"/>
    </location>
</feature>
<feature type="signal peptide" evidence="2">
    <location>
        <begin position="1"/>
        <end position="16"/>
    </location>
</feature>
<dbReference type="AlphaFoldDB" id="F4QPX7"/>
<dbReference type="Gene3D" id="1.10.101.10">
    <property type="entry name" value="PGBD-like superfamily/PGBD"/>
    <property type="match status" value="1"/>
</dbReference>
<feature type="chain" id="PRO_5003320366" evidence="2">
    <location>
        <begin position="17"/>
        <end position="452"/>
    </location>
</feature>
<dbReference type="InterPro" id="IPR036365">
    <property type="entry name" value="PGBD-like_sf"/>
</dbReference>
<dbReference type="EMBL" id="GL883079">
    <property type="protein sequence ID" value="EGF90264.1"/>
    <property type="molecule type" value="Genomic_DNA"/>
</dbReference>
<dbReference type="eggNOG" id="COG2951">
    <property type="taxonomic scope" value="Bacteria"/>
</dbReference>
<dbReference type="GO" id="GO:0009253">
    <property type="term" value="P:peptidoglycan catabolic process"/>
    <property type="evidence" value="ECO:0007669"/>
    <property type="project" value="TreeGrafter"/>
</dbReference>
<dbReference type="InterPro" id="IPR011970">
    <property type="entry name" value="MltB_2"/>
</dbReference>
<dbReference type="HOGENOM" id="CLU_035402_0_2_5"/>
<dbReference type="SUPFAM" id="SSF47090">
    <property type="entry name" value="PGBD-like"/>
    <property type="match status" value="1"/>
</dbReference>
<dbReference type="PANTHER" id="PTHR30163">
    <property type="entry name" value="MEMBRANE-BOUND LYTIC MUREIN TRANSGLYCOSYLASE B"/>
    <property type="match status" value="1"/>
</dbReference>
<dbReference type="InterPro" id="IPR023346">
    <property type="entry name" value="Lysozyme-like_dom_sf"/>
</dbReference>
<name>F4QPX7_9CAUL</name>
<dbReference type="RefSeq" id="WP_006274064.1">
    <property type="nucleotide sequence ID" value="NZ_GL883079.1"/>
</dbReference>
<feature type="domain" description="Transglycosylase SLT" evidence="4">
    <location>
        <begin position="72"/>
        <end position="364"/>
    </location>
</feature>
<dbReference type="InterPro" id="IPR031304">
    <property type="entry name" value="SLT_2"/>
</dbReference>
<accession>F4QPX7</accession>
<dbReference type="Proteomes" id="UP000006512">
    <property type="component" value="Unassembled WGS sequence"/>
</dbReference>
<keyword evidence="2" id="KW-0732">Signal</keyword>
<dbReference type="GO" id="GO:0008933">
    <property type="term" value="F:peptidoglycan lytic transglycosylase activity"/>
    <property type="evidence" value="ECO:0007669"/>
    <property type="project" value="TreeGrafter"/>
</dbReference>
<dbReference type="SUPFAM" id="SSF53955">
    <property type="entry name" value="Lysozyme-like"/>
    <property type="match status" value="1"/>
</dbReference>
<dbReference type="PROSITE" id="PS51257">
    <property type="entry name" value="PROKAR_LIPOPROTEIN"/>
    <property type="match status" value="1"/>
</dbReference>
<feature type="domain" description="Peptidoglycan binding-like" evidence="3">
    <location>
        <begin position="385"/>
        <end position="433"/>
    </location>
</feature>
<evidence type="ECO:0000259" key="4">
    <source>
        <dbReference type="Pfam" id="PF13406"/>
    </source>
</evidence>
<dbReference type="STRING" id="715226.ABI_32800"/>
<feature type="compositionally biased region" description="Pro residues" evidence="1">
    <location>
        <begin position="23"/>
        <end position="32"/>
    </location>
</feature>
<dbReference type="NCBIfam" id="TIGR02283">
    <property type="entry name" value="MltB_2"/>
    <property type="match status" value="1"/>
</dbReference>
<dbReference type="GO" id="GO:0016757">
    <property type="term" value="F:glycosyltransferase activity"/>
    <property type="evidence" value="ECO:0007669"/>
    <property type="project" value="UniProtKB-KW"/>
</dbReference>
<gene>
    <name evidence="5" type="ORF">ABI_32800</name>
</gene>
<dbReference type="InterPro" id="IPR002477">
    <property type="entry name" value="Peptidoglycan-bd-like"/>
</dbReference>
<dbReference type="InterPro" id="IPR036366">
    <property type="entry name" value="PGBDSf"/>
</dbReference>
<feature type="region of interest" description="Disordered" evidence="1">
    <location>
        <begin position="19"/>
        <end position="61"/>
    </location>
</feature>
<protein>
    <submittedName>
        <fullName evidence="5">Lytic murein transglycosylase family protein</fullName>
        <ecNumber evidence="5">2.4.-.-</ecNumber>
    </submittedName>
</protein>
<dbReference type="Pfam" id="PF13406">
    <property type="entry name" value="SLT_2"/>
    <property type="match status" value="1"/>
</dbReference>
<organism evidence="5 6">
    <name type="scientific">Asticcacaulis biprosthecium C19</name>
    <dbReference type="NCBI Taxonomy" id="715226"/>
    <lineage>
        <taxon>Bacteria</taxon>
        <taxon>Pseudomonadati</taxon>
        <taxon>Pseudomonadota</taxon>
        <taxon>Alphaproteobacteria</taxon>
        <taxon>Caulobacterales</taxon>
        <taxon>Caulobacteraceae</taxon>
        <taxon>Asticcacaulis</taxon>
    </lineage>
</organism>
<sequence length="452" mass="48185">MRLRYVSLFALLSACATDTQSPAPVPHAPVAPPAAAGEPAPAQVPGAGSSASSTPAAAEPAPAPVPTISYSNFDQWKQNFISKAASRGFDPVFTSQVLENVQPLQNVLSSDNQQPEFSKPASSYMRQAVSPTRAAAARTRLDANFNVPVIVTKFGVPAHLLGGIWTMESDLGRVQGNIDVISALATLAYDGRRRVWAEDELIACLTILRDHKISRQTLKGSWAGAMGQTQFLPDNYLRLGADGDNDGVVDIWKSDSDALASSANLLSKAGWKPDQDWAVEVLLPAGFDYYLGETAKKTPAEWAALGVKRADGGYWRASEQAEATTLLLPSGAKGPAFLALPNHYAIRKYNNSTSYALAVGLIADLIAGKPALTTPWPTEPPLSLEQRKKSQEALKAAGYDIGTVDGVIGVKTRQAVREWQKARGEVADGYLSFDLANRFVVMQGGTPATPPS</sequence>
<keyword evidence="5" id="KW-0328">Glycosyltransferase</keyword>
<dbReference type="Gene3D" id="1.10.530.10">
    <property type="match status" value="1"/>
</dbReference>
<evidence type="ECO:0000256" key="2">
    <source>
        <dbReference type="SAM" id="SignalP"/>
    </source>
</evidence>
<dbReference type="PANTHER" id="PTHR30163:SF8">
    <property type="entry name" value="LYTIC MUREIN TRANSGLYCOSYLASE"/>
    <property type="match status" value="1"/>
</dbReference>
<dbReference type="InterPro" id="IPR043426">
    <property type="entry name" value="MltB-like"/>
</dbReference>
<dbReference type="Gene3D" id="1.10.8.350">
    <property type="entry name" value="Bacterial muramidase"/>
    <property type="match status" value="1"/>
</dbReference>
<evidence type="ECO:0000313" key="6">
    <source>
        <dbReference type="Proteomes" id="UP000006512"/>
    </source>
</evidence>
<dbReference type="Pfam" id="PF01471">
    <property type="entry name" value="PG_binding_1"/>
    <property type="match status" value="1"/>
</dbReference>
<evidence type="ECO:0000256" key="1">
    <source>
        <dbReference type="SAM" id="MobiDB-lite"/>
    </source>
</evidence>
<dbReference type="OrthoDB" id="9808544at2"/>
<dbReference type="eggNOG" id="COG3409">
    <property type="taxonomic scope" value="Bacteria"/>
</dbReference>
<dbReference type="EC" id="2.4.-.-" evidence="5"/>
<reference evidence="6" key="1">
    <citation type="submission" date="2011-03" db="EMBL/GenBank/DDBJ databases">
        <title>Draft genome sequence of Brevundimonas diminuta.</title>
        <authorList>
            <person name="Brown P.J.B."/>
            <person name="Buechlein A."/>
            <person name="Hemmerich C."/>
            <person name="Brun Y.V."/>
        </authorList>
    </citation>
    <scope>NUCLEOTIDE SEQUENCE [LARGE SCALE GENOMIC DNA]</scope>
    <source>
        <strain evidence="6">C19</strain>
    </source>
</reference>
<proteinExistence type="predicted"/>
<keyword evidence="5" id="KW-0808">Transferase</keyword>
<evidence type="ECO:0000259" key="3">
    <source>
        <dbReference type="Pfam" id="PF01471"/>
    </source>
</evidence>